<evidence type="ECO:0000256" key="1">
    <source>
        <dbReference type="SAM" id="MobiDB-lite"/>
    </source>
</evidence>
<dbReference type="EMBL" id="FOAZ01000001">
    <property type="protein sequence ID" value="SEK34481.1"/>
    <property type="molecule type" value="Genomic_DNA"/>
</dbReference>
<evidence type="ECO:0000313" key="3">
    <source>
        <dbReference type="Proteomes" id="UP000183015"/>
    </source>
</evidence>
<reference evidence="3" key="1">
    <citation type="submission" date="2016-10" db="EMBL/GenBank/DDBJ databases">
        <authorList>
            <person name="Varghese N."/>
        </authorList>
    </citation>
    <scope>NUCLEOTIDE SEQUENCE [LARGE SCALE GENOMIC DNA]</scope>
    <source>
        <strain evidence="3">DSM 45096 / BCRC 16803 / CGMCC 4.1857 / CIP 109030 / JCM 12277 / KCTC 19219 / NBRC 100920 / 33214</strain>
    </source>
</reference>
<protein>
    <recommendedName>
        <fullName evidence="4">ATP/GTP-binding protein</fullName>
    </recommendedName>
</protein>
<dbReference type="STRING" id="235985.SAMN05414137_101591"/>
<dbReference type="eggNOG" id="ENOG5032YDP">
    <property type="taxonomic scope" value="Bacteria"/>
</dbReference>
<proteinExistence type="predicted"/>
<feature type="region of interest" description="Disordered" evidence="1">
    <location>
        <begin position="1"/>
        <end position="30"/>
    </location>
</feature>
<name>A0A1H7G8M3_STRJI</name>
<evidence type="ECO:0000313" key="2">
    <source>
        <dbReference type="EMBL" id="SEK34481.1"/>
    </source>
</evidence>
<sequence length="112" mass="12594">MPVQSGGIVSPRRSRPRGDDNQNARAVTGGTWLERTESYGGEEWKVRAVAGDSGKVYRCPGCDQEIPPGVGHIVAWPEWGGVDDRRHWHRACWSNRERRAPNLMRGRGAPRY</sequence>
<gene>
    <name evidence="2" type="ORF">SAMN05414137_101591</name>
</gene>
<evidence type="ECO:0008006" key="4">
    <source>
        <dbReference type="Google" id="ProtNLM"/>
    </source>
</evidence>
<keyword evidence="3" id="KW-1185">Reference proteome</keyword>
<accession>A0A1H7G8M3</accession>
<dbReference type="AlphaFoldDB" id="A0A1H7G8M3"/>
<dbReference type="Proteomes" id="UP000183015">
    <property type="component" value="Unassembled WGS sequence"/>
</dbReference>
<organism evidence="2 3">
    <name type="scientific">Streptacidiphilus jiangxiensis</name>
    <dbReference type="NCBI Taxonomy" id="235985"/>
    <lineage>
        <taxon>Bacteria</taxon>
        <taxon>Bacillati</taxon>
        <taxon>Actinomycetota</taxon>
        <taxon>Actinomycetes</taxon>
        <taxon>Kitasatosporales</taxon>
        <taxon>Streptomycetaceae</taxon>
        <taxon>Streptacidiphilus</taxon>
    </lineage>
</organism>